<keyword evidence="2" id="KW-1185">Reference proteome</keyword>
<dbReference type="RefSeq" id="WP_309905642.1">
    <property type="nucleotide sequence ID" value="NZ_JAVDRF010000011.1"/>
</dbReference>
<evidence type="ECO:0000313" key="1">
    <source>
        <dbReference type="EMBL" id="MDR6538656.1"/>
    </source>
</evidence>
<organism evidence="1 2">
    <name type="scientific">Variovorax soli</name>
    <dbReference type="NCBI Taxonomy" id="376815"/>
    <lineage>
        <taxon>Bacteria</taxon>
        <taxon>Pseudomonadati</taxon>
        <taxon>Pseudomonadota</taxon>
        <taxon>Betaproteobacteria</taxon>
        <taxon>Burkholderiales</taxon>
        <taxon>Comamonadaceae</taxon>
        <taxon>Variovorax</taxon>
    </lineage>
</organism>
<dbReference type="Proteomes" id="UP001184230">
    <property type="component" value="Unassembled WGS sequence"/>
</dbReference>
<comment type="caution">
    <text evidence="1">The sequence shown here is derived from an EMBL/GenBank/DDBJ whole genome shotgun (WGS) entry which is preliminary data.</text>
</comment>
<reference evidence="1 2" key="1">
    <citation type="submission" date="2023-07" db="EMBL/GenBank/DDBJ databases">
        <title>Sorghum-associated microbial communities from plants grown in Nebraska, USA.</title>
        <authorList>
            <person name="Schachtman D."/>
        </authorList>
    </citation>
    <scope>NUCLEOTIDE SEQUENCE [LARGE SCALE GENOMIC DNA]</scope>
    <source>
        <strain evidence="1 2">DS1781</strain>
    </source>
</reference>
<gene>
    <name evidence="1" type="ORF">J2739_004449</name>
</gene>
<name>A0ABU1NJP1_9BURK</name>
<dbReference type="EMBL" id="JAVDRF010000011">
    <property type="protein sequence ID" value="MDR6538656.1"/>
    <property type="molecule type" value="Genomic_DNA"/>
</dbReference>
<proteinExistence type="predicted"/>
<protein>
    <submittedName>
        <fullName evidence="1">ElaB/YqjD/DUF883 family membrane-anchored ribosome-binding protein</fullName>
    </submittedName>
</protein>
<sequence length="93" mass="9579">MNDPDQTSPTIADEGSAVVDDAQVIAKTLPAAPAPTGAARLQGQVDHALDAVRSYVVRQPMQAVAIAALGGAVLSALVSSRVRTSTTCYYLEP</sequence>
<evidence type="ECO:0000313" key="2">
    <source>
        <dbReference type="Proteomes" id="UP001184230"/>
    </source>
</evidence>
<accession>A0ABU1NJP1</accession>